<dbReference type="InterPro" id="IPR054722">
    <property type="entry name" value="PolX-like_BBD"/>
</dbReference>
<sequence length="380" mass="42901">MATADRESKKDKGIAFKSTHVSEEAVSDTKANMNESIDLLIKQFPVKKFKNLNTTGSNAQNLINYQRKDGQNGLNKYGLGFDASTRKINTTTEIKFVPASVKDKTDIVTAKKVVSPLAKTTKWICHYCGQKGHIRPFCYNLQRDILYQWKAKHNNQKYKASPAKQITTDAWHFDSGCSRHMTGNRSFFFELKECTSGHVTFGGGARGRILAKGNIAKNNLPCLYDVRYVDDLKANLISVSQLCDQGYSVNFSKDNCVVINKDREYHRKWDAKSELGLFLGYSRGGTDKTLFINRTGNDLIMAQIYADDIIFRGFPKALVDNFIDIKKSEFKMSMMGELSCFLGLQIKQRSEASRPDIAYAVEICVQFQSDPRTSHLIAVK</sequence>
<feature type="domain" description="Reverse transcriptase Ty1/copia-type" evidence="1">
    <location>
        <begin position="279"/>
        <end position="354"/>
    </location>
</feature>
<evidence type="ECO:0000259" key="1">
    <source>
        <dbReference type="Pfam" id="PF07727"/>
    </source>
</evidence>
<dbReference type="InterPro" id="IPR013103">
    <property type="entry name" value="RVT_2"/>
</dbReference>
<accession>A0A5A7TJP8</accession>
<evidence type="ECO:0000313" key="3">
    <source>
        <dbReference type="EMBL" id="KAA0041957.1"/>
    </source>
</evidence>
<dbReference type="Proteomes" id="UP000321393">
    <property type="component" value="Unassembled WGS sequence"/>
</dbReference>
<name>A0A5A7TJP8_CUCMM</name>
<evidence type="ECO:0000259" key="2">
    <source>
        <dbReference type="Pfam" id="PF22936"/>
    </source>
</evidence>
<comment type="caution">
    <text evidence="3">The sequence shown here is derived from an EMBL/GenBank/DDBJ whole genome shotgun (WGS) entry which is preliminary data.</text>
</comment>
<dbReference type="EMBL" id="SSTE01016227">
    <property type="protein sequence ID" value="KAA0041957.1"/>
    <property type="molecule type" value="Genomic_DNA"/>
</dbReference>
<dbReference type="AlphaFoldDB" id="A0A5A7TJP8"/>
<dbReference type="Pfam" id="PF22936">
    <property type="entry name" value="Pol_BBD"/>
    <property type="match status" value="1"/>
</dbReference>
<reference evidence="3 4" key="1">
    <citation type="submission" date="2019-08" db="EMBL/GenBank/DDBJ databases">
        <title>Draft genome sequences of two oriental melons (Cucumis melo L. var makuwa).</title>
        <authorList>
            <person name="Kwon S.-Y."/>
        </authorList>
    </citation>
    <scope>NUCLEOTIDE SEQUENCE [LARGE SCALE GENOMIC DNA]</scope>
    <source>
        <strain evidence="4">cv. SW 3</strain>
        <tissue evidence="3">Leaf</tissue>
    </source>
</reference>
<proteinExistence type="predicted"/>
<gene>
    <name evidence="3" type="ORF">E6C27_scaffold67G003790</name>
</gene>
<dbReference type="Pfam" id="PF07727">
    <property type="entry name" value="RVT_2"/>
    <property type="match status" value="1"/>
</dbReference>
<evidence type="ECO:0000313" key="4">
    <source>
        <dbReference type="Proteomes" id="UP000321393"/>
    </source>
</evidence>
<dbReference type="STRING" id="1194695.A0A5A7TJP8"/>
<dbReference type="OrthoDB" id="1932348at2759"/>
<organism evidence="3 4">
    <name type="scientific">Cucumis melo var. makuwa</name>
    <name type="common">Oriental melon</name>
    <dbReference type="NCBI Taxonomy" id="1194695"/>
    <lineage>
        <taxon>Eukaryota</taxon>
        <taxon>Viridiplantae</taxon>
        <taxon>Streptophyta</taxon>
        <taxon>Embryophyta</taxon>
        <taxon>Tracheophyta</taxon>
        <taxon>Spermatophyta</taxon>
        <taxon>Magnoliopsida</taxon>
        <taxon>eudicotyledons</taxon>
        <taxon>Gunneridae</taxon>
        <taxon>Pentapetalae</taxon>
        <taxon>rosids</taxon>
        <taxon>fabids</taxon>
        <taxon>Cucurbitales</taxon>
        <taxon>Cucurbitaceae</taxon>
        <taxon>Benincaseae</taxon>
        <taxon>Cucumis</taxon>
    </lineage>
</organism>
<protein>
    <submittedName>
        <fullName evidence="3">Gag-pol polyprotein</fullName>
    </submittedName>
</protein>
<feature type="domain" description="Retrovirus-related Pol polyprotein from transposon TNT 1-94-like beta-barrel" evidence="2">
    <location>
        <begin position="171"/>
        <end position="247"/>
    </location>
</feature>